<dbReference type="SUPFAM" id="SSF55718">
    <property type="entry name" value="SCP-like"/>
    <property type="match status" value="1"/>
</dbReference>
<dbReference type="Gene3D" id="3.30.1050.10">
    <property type="entry name" value="SCP2 sterol-binding domain"/>
    <property type="match status" value="1"/>
</dbReference>
<feature type="domain" description="SCP2" evidence="1">
    <location>
        <begin position="21"/>
        <end position="94"/>
    </location>
</feature>
<dbReference type="AlphaFoldDB" id="A0A2V2LRI6"/>
<organism evidence="2 3">
    <name type="scientific">Meridianimarinicoccus roseus</name>
    <dbReference type="NCBI Taxonomy" id="2072018"/>
    <lineage>
        <taxon>Bacteria</taxon>
        <taxon>Pseudomonadati</taxon>
        <taxon>Pseudomonadota</taxon>
        <taxon>Alphaproteobacteria</taxon>
        <taxon>Rhodobacterales</taxon>
        <taxon>Paracoccaceae</taxon>
        <taxon>Meridianimarinicoccus</taxon>
    </lineage>
</organism>
<dbReference type="Proteomes" id="UP000245680">
    <property type="component" value="Unassembled WGS sequence"/>
</dbReference>
<name>A0A2V2LRI6_9RHOB</name>
<dbReference type="EMBL" id="QGKU01000012">
    <property type="protein sequence ID" value="PWR04093.1"/>
    <property type="molecule type" value="Genomic_DNA"/>
</dbReference>
<keyword evidence="3" id="KW-1185">Reference proteome</keyword>
<dbReference type="InterPro" id="IPR036527">
    <property type="entry name" value="SCP2_sterol-bd_dom_sf"/>
</dbReference>
<dbReference type="Pfam" id="PF02036">
    <property type="entry name" value="SCP2"/>
    <property type="match status" value="1"/>
</dbReference>
<dbReference type="InterPro" id="IPR003033">
    <property type="entry name" value="SCP2_sterol-bd_dom"/>
</dbReference>
<sequence>MSDIIEGAVRKLNDKLGGSFDGSAKFEIEDEGAILVDNDGIRAGDGAADVTLSADAETFREMLDGDLNPTSAYMGGRLKIDGDMGLAMKLGAALS</sequence>
<protein>
    <submittedName>
        <fullName evidence="2">Sterol carrier family protein</fullName>
    </submittedName>
</protein>
<evidence type="ECO:0000313" key="2">
    <source>
        <dbReference type="EMBL" id="PWR04093.1"/>
    </source>
</evidence>
<evidence type="ECO:0000313" key="3">
    <source>
        <dbReference type="Proteomes" id="UP000245680"/>
    </source>
</evidence>
<proteinExistence type="predicted"/>
<accession>A0A2V2LRI6</accession>
<reference evidence="2 3" key="1">
    <citation type="submission" date="2018-05" db="EMBL/GenBank/DDBJ databases">
        <title>Rhodobacteraceae gen. nov., sp. nov. isolated from sea water.</title>
        <authorList>
            <person name="Ren Y."/>
        </authorList>
    </citation>
    <scope>NUCLEOTIDE SEQUENCE [LARGE SCALE GENOMIC DNA]</scope>
    <source>
        <strain evidence="2 3">TG-679</strain>
    </source>
</reference>
<gene>
    <name evidence="2" type="ORF">DKT77_03350</name>
</gene>
<dbReference type="RefSeq" id="WP_109810321.1">
    <property type="nucleotide sequence ID" value="NZ_QGKU01000012.1"/>
</dbReference>
<evidence type="ECO:0000259" key="1">
    <source>
        <dbReference type="Pfam" id="PF02036"/>
    </source>
</evidence>
<dbReference type="OrthoDB" id="9809312at2"/>
<comment type="caution">
    <text evidence="2">The sequence shown here is derived from an EMBL/GenBank/DDBJ whole genome shotgun (WGS) entry which is preliminary data.</text>
</comment>